<organism evidence="2 3">
    <name type="scientific">Poecilia formosa</name>
    <name type="common">Amazon molly</name>
    <name type="synonym">Limia formosa</name>
    <dbReference type="NCBI Taxonomy" id="48698"/>
    <lineage>
        <taxon>Eukaryota</taxon>
        <taxon>Metazoa</taxon>
        <taxon>Chordata</taxon>
        <taxon>Craniata</taxon>
        <taxon>Vertebrata</taxon>
        <taxon>Euteleostomi</taxon>
        <taxon>Actinopterygii</taxon>
        <taxon>Neopterygii</taxon>
        <taxon>Teleostei</taxon>
        <taxon>Neoteleostei</taxon>
        <taxon>Acanthomorphata</taxon>
        <taxon>Ovalentaria</taxon>
        <taxon>Atherinomorphae</taxon>
        <taxon>Cyprinodontiformes</taxon>
        <taxon>Poeciliidae</taxon>
        <taxon>Poeciliinae</taxon>
        <taxon>Poecilia</taxon>
    </lineage>
</organism>
<dbReference type="EMBL" id="AYCK01000921">
    <property type="status" value="NOT_ANNOTATED_CDS"/>
    <property type="molecule type" value="Genomic_DNA"/>
</dbReference>
<evidence type="ECO:0000313" key="2">
    <source>
        <dbReference type="Ensembl" id="ENSPFOP00000029873.1"/>
    </source>
</evidence>
<feature type="compositionally biased region" description="Basic and acidic residues" evidence="1">
    <location>
        <begin position="197"/>
        <end position="210"/>
    </location>
</feature>
<protein>
    <submittedName>
        <fullName evidence="2">Uncharacterized protein</fullName>
    </submittedName>
</protein>
<sequence>MAASRRKTGHTASRFRSRQQAASDRRFCIVWINRMVNKQVEKKIAEVQEEILLMYLELRVHIAAKFKEHLGEAVVTQNRETPGFNRLSDTEEMETMQLTDEGGGEKPQSGSDYPTHSSPEPDQGFRKTLGTFSEFDLVDIRDTDVKHFPGNDHSASQEARREPISPSGDPAVCDSCKLMKKSVEKQCPHDPSQMLTGREEESVEDKAKAEQDALMKAQWKEWLDKQEMKGKKRHEQRNVHQRAMRSSSSDKQTTKTKKSGQIGTMKKIKTYISELFNSSEKKKW</sequence>
<feature type="compositionally biased region" description="Basic residues" evidence="1">
    <location>
        <begin position="230"/>
        <end position="243"/>
    </location>
</feature>
<feature type="region of interest" description="Disordered" evidence="1">
    <location>
        <begin position="185"/>
        <end position="210"/>
    </location>
</feature>
<dbReference type="Proteomes" id="UP000028760">
    <property type="component" value="Unassembled WGS sequence"/>
</dbReference>
<evidence type="ECO:0000256" key="1">
    <source>
        <dbReference type="SAM" id="MobiDB-lite"/>
    </source>
</evidence>
<reference evidence="3" key="1">
    <citation type="submission" date="2013-10" db="EMBL/GenBank/DDBJ databases">
        <authorList>
            <person name="Schartl M."/>
            <person name="Warren W."/>
        </authorList>
    </citation>
    <scope>NUCLEOTIDE SEQUENCE [LARGE SCALE GENOMIC DNA]</scope>
    <source>
        <strain evidence="3">female</strain>
    </source>
</reference>
<feature type="region of interest" description="Disordered" evidence="1">
    <location>
        <begin position="146"/>
        <end position="169"/>
    </location>
</feature>
<proteinExistence type="predicted"/>
<keyword evidence="3" id="KW-1185">Reference proteome</keyword>
<reference evidence="2" key="3">
    <citation type="submission" date="2025-09" db="UniProtKB">
        <authorList>
            <consortium name="Ensembl"/>
        </authorList>
    </citation>
    <scope>IDENTIFICATION</scope>
</reference>
<reference evidence="2" key="2">
    <citation type="submission" date="2025-08" db="UniProtKB">
        <authorList>
            <consortium name="Ensembl"/>
        </authorList>
    </citation>
    <scope>IDENTIFICATION</scope>
</reference>
<evidence type="ECO:0000313" key="3">
    <source>
        <dbReference type="Proteomes" id="UP000028760"/>
    </source>
</evidence>
<accession>A0A096MEN2</accession>
<name>A0A096MEN2_POEFO</name>
<dbReference type="Ensembl" id="ENSPFOT00000026911.1">
    <property type="protein sequence ID" value="ENSPFOP00000029873.1"/>
    <property type="gene ID" value="ENSPFOG00000022584.1"/>
</dbReference>
<feature type="compositionally biased region" description="Polar residues" evidence="1">
    <location>
        <begin position="108"/>
        <end position="120"/>
    </location>
</feature>
<feature type="region of interest" description="Disordered" evidence="1">
    <location>
        <begin position="226"/>
        <end position="264"/>
    </location>
</feature>
<dbReference type="AlphaFoldDB" id="A0A096MEN2"/>
<feature type="region of interest" description="Disordered" evidence="1">
    <location>
        <begin position="81"/>
        <end position="127"/>
    </location>
</feature>